<comment type="caution">
    <text evidence="12">The sequence shown here is derived from an EMBL/GenBank/DDBJ whole genome shotgun (WGS) entry which is preliminary data.</text>
</comment>
<dbReference type="InterPro" id="IPR012338">
    <property type="entry name" value="Beta-lactam/transpept-like"/>
</dbReference>
<dbReference type="InterPro" id="IPR018044">
    <property type="entry name" value="Peptidase_S11"/>
</dbReference>
<evidence type="ECO:0000256" key="7">
    <source>
        <dbReference type="RuleBase" id="RU004016"/>
    </source>
</evidence>
<evidence type="ECO:0000256" key="6">
    <source>
        <dbReference type="ARBA" id="ARBA00023316"/>
    </source>
</evidence>
<keyword evidence="9" id="KW-0472">Membrane</keyword>
<dbReference type="InterPro" id="IPR001967">
    <property type="entry name" value="Peptidase_S11_N"/>
</dbReference>
<keyword evidence="12" id="KW-0121">Carboxypeptidase</keyword>
<dbReference type="PANTHER" id="PTHR21581:SF33">
    <property type="entry name" value="D-ALANYL-D-ALANINE CARBOXYPEPTIDASE DACB"/>
    <property type="match status" value="1"/>
</dbReference>
<evidence type="ECO:0000256" key="8">
    <source>
        <dbReference type="SAM" id="MobiDB-lite"/>
    </source>
</evidence>
<feature type="region of interest" description="Disordered" evidence="8">
    <location>
        <begin position="30"/>
        <end position="95"/>
    </location>
</feature>
<name>A0ABS5ADQ6_9PSEU</name>
<dbReference type="PRINTS" id="PR00725">
    <property type="entry name" value="DADACBPTASE1"/>
</dbReference>
<feature type="transmembrane region" description="Helical" evidence="9">
    <location>
        <begin position="407"/>
        <end position="427"/>
    </location>
</feature>
<sequence length="445" mass="45364">MPLTAHRLATARLASVCALLAAVLSAPVALAQPSTTSGSSKATTTSSSGSGSSSSCSNGSVPPPASDNSEQPKPGKAAPGPLPVPAKPVGGGRLGDCGVITPNGAAQPPGSNVLNAESWLIADLSSGAVLAAKDPHVRHRPADLIKVLTALVALKELDPDTVVIGEKADTEQDGDKVGMGVGGKYTVRDLITGMLLKSGNDATYALSRKLGGVDETVRKMNQLARQLGALDTRAATPTGLDGPGMSTSAYDQAVIYRAAVKNPEILKVLGTKSTNFPGYPGKAGSRITNDNTLLTAYASANGGKTGFTDNARQTYIGAAEKSGRKLVAVLLRGERLSNQTTAQQMAKLLDYGFSIKASSEPIGQVVERAPADSGDAGNAQAKQEGTNGGIAAPENPSAQPPTPFGTVGLPLTIAAGVFVVVFGFLYVRKKRAKAAAKRRQAAAAY</sequence>
<dbReference type="Proteomes" id="UP001519363">
    <property type="component" value="Unassembled WGS sequence"/>
</dbReference>
<comment type="similarity">
    <text evidence="1 7">Belongs to the peptidase S11 family.</text>
</comment>
<keyword evidence="5" id="KW-0573">Peptidoglycan synthesis</keyword>
<evidence type="ECO:0000256" key="2">
    <source>
        <dbReference type="ARBA" id="ARBA00022729"/>
    </source>
</evidence>
<accession>A0ABS5ADQ6</accession>
<feature type="domain" description="Peptidase S11 D-alanyl-D-alanine carboxypeptidase A N-terminal" evidence="11">
    <location>
        <begin position="113"/>
        <end position="332"/>
    </location>
</feature>
<dbReference type="PANTHER" id="PTHR21581">
    <property type="entry name" value="D-ALANYL-D-ALANINE CARBOXYPEPTIDASE"/>
    <property type="match status" value="1"/>
</dbReference>
<evidence type="ECO:0000256" key="1">
    <source>
        <dbReference type="ARBA" id="ARBA00007164"/>
    </source>
</evidence>
<evidence type="ECO:0000313" key="13">
    <source>
        <dbReference type="Proteomes" id="UP001519363"/>
    </source>
</evidence>
<evidence type="ECO:0000256" key="3">
    <source>
        <dbReference type="ARBA" id="ARBA00022801"/>
    </source>
</evidence>
<feature type="compositionally biased region" description="Low complexity" evidence="8">
    <location>
        <begin position="30"/>
        <end position="60"/>
    </location>
</feature>
<proteinExistence type="inferred from homology"/>
<keyword evidence="12" id="KW-0645">Protease</keyword>
<evidence type="ECO:0000313" key="12">
    <source>
        <dbReference type="EMBL" id="MBP2474720.1"/>
    </source>
</evidence>
<evidence type="ECO:0000259" key="11">
    <source>
        <dbReference type="Pfam" id="PF00768"/>
    </source>
</evidence>
<keyword evidence="2 10" id="KW-0732">Signal</keyword>
<dbReference type="Pfam" id="PF00768">
    <property type="entry name" value="Peptidase_S11"/>
    <property type="match status" value="1"/>
</dbReference>
<keyword evidence="4" id="KW-0133">Cell shape</keyword>
<gene>
    <name evidence="12" type="ORF">JOF53_003592</name>
</gene>
<keyword evidence="9" id="KW-1133">Transmembrane helix</keyword>
<dbReference type="Gene3D" id="3.40.710.10">
    <property type="entry name" value="DD-peptidase/beta-lactamase superfamily"/>
    <property type="match status" value="1"/>
</dbReference>
<feature type="chain" id="PRO_5046778467" evidence="10">
    <location>
        <begin position="32"/>
        <end position="445"/>
    </location>
</feature>
<reference evidence="12 13" key="1">
    <citation type="submission" date="2021-03" db="EMBL/GenBank/DDBJ databases">
        <title>Sequencing the genomes of 1000 actinobacteria strains.</title>
        <authorList>
            <person name="Klenk H.-P."/>
        </authorList>
    </citation>
    <scope>NUCLEOTIDE SEQUENCE [LARGE SCALE GENOMIC DNA]</scope>
    <source>
        <strain evidence="12 13">DSM 44580</strain>
    </source>
</reference>
<keyword evidence="13" id="KW-1185">Reference proteome</keyword>
<evidence type="ECO:0000256" key="10">
    <source>
        <dbReference type="SAM" id="SignalP"/>
    </source>
</evidence>
<keyword evidence="3 12" id="KW-0378">Hydrolase</keyword>
<evidence type="ECO:0000256" key="4">
    <source>
        <dbReference type="ARBA" id="ARBA00022960"/>
    </source>
</evidence>
<dbReference type="RefSeq" id="WP_209707136.1">
    <property type="nucleotide sequence ID" value="NZ_JAGIOO010000001.1"/>
</dbReference>
<dbReference type="SUPFAM" id="SSF56601">
    <property type="entry name" value="beta-lactamase/transpeptidase-like"/>
    <property type="match status" value="1"/>
</dbReference>
<evidence type="ECO:0000256" key="9">
    <source>
        <dbReference type="SAM" id="Phobius"/>
    </source>
</evidence>
<feature type="region of interest" description="Disordered" evidence="8">
    <location>
        <begin position="369"/>
        <end position="403"/>
    </location>
</feature>
<protein>
    <submittedName>
        <fullName evidence="12">D-alanyl-D-alanine carboxypeptidase (Penicillin-binding protein 5/6)</fullName>
        <ecNumber evidence="12">3.4.16.4</ecNumber>
    </submittedName>
</protein>
<feature type="signal peptide" evidence="10">
    <location>
        <begin position="1"/>
        <end position="31"/>
    </location>
</feature>
<dbReference type="EC" id="3.4.16.4" evidence="12"/>
<keyword evidence="9" id="KW-0812">Transmembrane</keyword>
<evidence type="ECO:0000256" key="5">
    <source>
        <dbReference type="ARBA" id="ARBA00022984"/>
    </source>
</evidence>
<organism evidence="12 13">
    <name type="scientific">Crossiella equi</name>
    <dbReference type="NCBI Taxonomy" id="130796"/>
    <lineage>
        <taxon>Bacteria</taxon>
        <taxon>Bacillati</taxon>
        <taxon>Actinomycetota</taxon>
        <taxon>Actinomycetes</taxon>
        <taxon>Pseudonocardiales</taxon>
        <taxon>Pseudonocardiaceae</taxon>
        <taxon>Crossiella</taxon>
    </lineage>
</organism>
<dbReference type="EMBL" id="JAGIOO010000001">
    <property type="protein sequence ID" value="MBP2474720.1"/>
    <property type="molecule type" value="Genomic_DNA"/>
</dbReference>
<dbReference type="GO" id="GO:0009002">
    <property type="term" value="F:serine-type D-Ala-D-Ala carboxypeptidase activity"/>
    <property type="evidence" value="ECO:0007669"/>
    <property type="project" value="UniProtKB-EC"/>
</dbReference>
<keyword evidence="6" id="KW-0961">Cell wall biogenesis/degradation</keyword>